<name>A0A8X6XVW6_9ARAC</name>
<dbReference type="Proteomes" id="UP000886998">
    <property type="component" value="Unassembled WGS sequence"/>
</dbReference>
<dbReference type="AlphaFoldDB" id="A0A8X6XVW6"/>
<comment type="caution">
    <text evidence="1">The sequence shown here is derived from an EMBL/GenBank/DDBJ whole genome shotgun (WGS) entry which is preliminary data.</text>
</comment>
<reference evidence="1" key="1">
    <citation type="submission" date="2020-08" db="EMBL/GenBank/DDBJ databases">
        <title>Multicomponent nature underlies the extraordinary mechanical properties of spider dragline silk.</title>
        <authorList>
            <person name="Kono N."/>
            <person name="Nakamura H."/>
            <person name="Mori M."/>
            <person name="Yoshida Y."/>
            <person name="Ohtoshi R."/>
            <person name="Malay A.D."/>
            <person name="Moran D.A.P."/>
            <person name="Tomita M."/>
            <person name="Numata K."/>
            <person name="Arakawa K."/>
        </authorList>
    </citation>
    <scope>NUCLEOTIDE SEQUENCE</scope>
</reference>
<gene>
    <name evidence="1" type="ORF">TNIN_422961</name>
</gene>
<proteinExistence type="predicted"/>
<dbReference type="EMBL" id="BMAV01012729">
    <property type="protein sequence ID" value="GFY59654.1"/>
    <property type="molecule type" value="Genomic_DNA"/>
</dbReference>
<organism evidence="1 2">
    <name type="scientific">Trichonephila inaurata madagascariensis</name>
    <dbReference type="NCBI Taxonomy" id="2747483"/>
    <lineage>
        <taxon>Eukaryota</taxon>
        <taxon>Metazoa</taxon>
        <taxon>Ecdysozoa</taxon>
        <taxon>Arthropoda</taxon>
        <taxon>Chelicerata</taxon>
        <taxon>Arachnida</taxon>
        <taxon>Araneae</taxon>
        <taxon>Araneomorphae</taxon>
        <taxon>Entelegynae</taxon>
        <taxon>Araneoidea</taxon>
        <taxon>Nephilidae</taxon>
        <taxon>Trichonephila</taxon>
        <taxon>Trichonephila inaurata</taxon>
    </lineage>
</organism>
<accession>A0A8X6XVW6</accession>
<sequence length="109" mass="12461">MAEVVDTTYQTRDRVRMFFVIPRLHLYTSCKKISESKGFIRHMGGMDHRLLASQQKEGEQIGVPSGCVTIPELESFCVVSLLLWWSGMSGCYADSSVKHLMRPQKEEIH</sequence>
<evidence type="ECO:0000313" key="2">
    <source>
        <dbReference type="Proteomes" id="UP000886998"/>
    </source>
</evidence>
<evidence type="ECO:0000313" key="1">
    <source>
        <dbReference type="EMBL" id="GFY59654.1"/>
    </source>
</evidence>
<protein>
    <submittedName>
        <fullName evidence="1">Uncharacterized protein</fullName>
    </submittedName>
</protein>
<dbReference type="OrthoDB" id="6413197at2759"/>
<keyword evidence="2" id="KW-1185">Reference proteome</keyword>